<dbReference type="STRING" id="937218.SAMN06297251_11854"/>
<dbReference type="RefSeq" id="WP_084411701.1">
    <property type="nucleotide sequence ID" value="NZ_FWXR01000018.1"/>
</dbReference>
<feature type="domain" description="Histone deacetylase" evidence="3">
    <location>
        <begin position="19"/>
        <end position="282"/>
    </location>
</feature>
<dbReference type="InterPro" id="IPR044150">
    <property type="entry name" value="HDAC_classIV"/>
</dbReference>
<keyword evidence="5" id="KW-1185">Reference proteome</keyword>
<dbReference type="CDD" id="cd09993">
    <property type="entry name" value="HDAC_classIV"/>
    <property type="match status" value="1"/>
</dbReference>
<evidence type="ECO:0000259" key="3">
    <source>
        <dbReference type="Pfam" id="PF00850"/>
    </source>
</evidence>
<dbReference type="EMBL" id="FWXR01000018">
    <property type="protein sequence ID" value="SMD01612.1"/>
    <property type="molecule type" value="Genomic_DNA"/>
</dbReference>
<dbReference type="AlphaFoldDB" id="A0A1W2DWW0"/>
<evidence type="ECO:0000313" key="4">
    <source>
        <dbReference type="EMBL" id="SMD01612.1"/>
    </source>
</evidence>
<reference evidence="4 5" key="1">
    <citation type="submission" date="2017-04" db="EMBL/GenBank/DDBJ databases">
        <authorList>
            <person name="Afonso C.L."/>
            <person name="Miller P.J."/>
            <person name="Scott M.A."/>
            <person name="Spackman E."/>
            <person name="Goraichik I."/>
            <person name="Dimitrov K.M."/>
            <person name="Suarez D.L."/>
            <person name="Swayne D.E."/>
        </authorList>
    </citation>
    <scope>NUCLEOTIDE SEQUENCE [LARGE SCALE GENOMIC DNA]</scope>
    <source>
        <strain evidence="4 5">CGMCC 1.10972</strain>
    </source>
</reference>
<dbReference type="PANTHER" id="PTHR10625:SF19">
    <property type="entry name" value="HISTONE DEACETYLASE 12"/>
    <property type="match status" value="1"/>
</dbReference>
<name>A0A1W2DWW0_9HYPH</name>
<comment type="similarity">
    <text evidence="1">Belongs to the histone deacetylase family.</text>
</comment>
<dbReference type="InterPro" id="IPR023801">
    <property type="entry name" value="His_deacetylse_dom"/>
</dbReference>
<evidence type="ECO:0000256" key="2">
    <source>
        <dbReference type="ARBA" id="ARBA00022801"/>
    </source>
</evidence>
<dbReference type="GO" id="GO:0016787">
    <property type="term" value="F:hydrolase activity"/>
    <property type="evidence" value="ECO:0007669"/>
    <property type="project" value="UniProtKB-KW"/>
</dbReference>
<accession>A0A1W2DWW0</accession>
<dbReference type="InterPro" id="IPR023696">
    <property type="entry name" value="Ureohydrolase_dom_sf"/>
</dbReference>
<dbReference type="InterPro" id="IPR037138">
    <property type="entry name" value="His_deacetylse_dom_sf"/>
</dbReference>
<dbReference type="PRINTS" id="PR01270">
    <property type="entry name" value="HDASUPER"/>
</dbReference>
<evidence type="ECO:0000313" key="5">
    <source>
        <dbReference type="Proteomes" id="UP000192656"/>
    </source>
</evidence>
<dbReference type="InterPro" id="IPR000286">
    <property type="entry name" value="HDACs"/>
</dbReference>
<dbReference type="OrthoDB" id="9808367at2"/>
<dbReference type="PANTHER" id="PTHR10625">
    <property type="entry name" value="HISTONE DEACETYLASE HDAC1-RELATED"/>
    <property type="match status" value="1"/>
</dbReference>
<evidence type="ECO:0000256" key="1">
    <source>
        <dbReference type="ARBA" id="ARBA00005947"/>
    </source>
</evidence>
<dbReference type="Pfam" id="PF00850">
    <property type="entry name" value="Hist_deacetyl"/>
    <property type="match status" value="1"/>
</dbReference>
<dbReference type="GO" id="GO:0040029">
    <property type="term" value="P:epigenetic regulation of gene expression"/>
    <property type="evidence" value="ECO:0007669"/>
    <property type="project" value="TreeGrafter"/>
</dbReference>
<dbReference type="Proteomes" id="UP000192656">
    <property type="component" value="Unassembled WGS sequence"/>
</dbReference>
<dbReference type="SUPFAM" id="SSF52768">
    <property type="entry name" value="Arginase/deacetylase"/>
    <property type="match status" value="1"/>
</dbReference>
<dbReference type="GO" id="GO:0004407">
    <property type="term" value="F:histone deacetylase activity"/>
    <property type="evidence" value="ECO:0007669"/>
    <property type="project" value="InterPro"/>
</dbReference>
<keyword evidence="2" id="KW-0378">Hydrolase</keyword>
<sequence length="300" mass="32578">MRLPIVHHPAFDARFDAAHRFPMSKFSRLADVLLADGLVEKDGWHIPAPALPGWLRLAHDARYVDQVLGQAVPEPIEREIGFKVDERVALRSRAATGGTVLTGRLALAEGLACNTAGGSHHARADQGAGFSVFNDVAVAARLMIADGDVAKVLVVDCDVHQGDGTARIFAGDPSVFTFSIHCEKNYPVRKATSDLDVGLEDGLGDQAYLAIFRDALRTAFERAKPDIVFYNAGVDPHKDDRLGRLSLSDDGLAERDRHAIGFIRERDVPVACVLGGGYSKDIDTLARRHSIVHRIATEFA</sequence>
<organism evidence="4 5">
    <name type="scientific">Fulvimarina manganoxydans</name>
    <dbReference type="NCBI Taxonomy" id="937218"/>
    <lineage>
        <taxon>Bacteria</taxon>
        <taxon>Pseudomonadati</taxon>
        <taxon>Pseudomonadota</taxon>
        <taxon>Alphaproteobacteria</taxon>
        <taxon>Hyphomicrobiales</taxon>
        <taxon>Aurantimonadaceae</taxon>
        <taxon>Fulvimarina</taxon>
    </lineage>
</organism>
<gene>
    <name evidence="4" type="ORF">SAMN06297251_11854</name>
</gene>
<proteinExistence type="inferred from homology"/>
<dbReference type="Gene3D" id="3.40.800.20">
    <property type="entry name" value="Histone deacetylase domain"/>
    <property type="match status" value="1"/>
</dbReference>
<protein>
    <submittedName>
        <fullName evidence="4">Acetoin utilization deacetylase AcuC</fullName>
    </submittedName>
</protein>